<dbReference type="GO" id="GO:0008409">
    <property type="term" value="F:5'-3' exonuclease activity"/>
    <property type="evidence" value="ECO:0007669"/>
    <property type="project" value="UniProtKB-UniRule"/>
</dbReference>
<dbReference type="SUPFAM" id="SSF88723">
    <property type="entry name" value="PIN domain-like"/>
    <property type="match status" value="1"/>
</dbReference>
<evidence type="ECO:0000313" key="19">
    <source>
        <dbReference type="EMBL" id="KXA65024.1"/>
    </source>
</evidence>
<name>A0A133S5R9_9FIRM</name>
<evidence type="ECO:0000256" key="4">
    <source>
        <dbReference type="ARBA" id="ARBA00022679"/>
    </source>
</evidence>
<dbReference type="FunFam" id="3.40.50.1010:FF:000001">
    <property type="entry name" value="DNA polymerase I"/>
    <property type="match status" value="1"/>
</dbReference>
<dbReference type="SMART" id="SM00475">
    <property type="entry name" value="53EXOc"/>
    <property type="match status" value="1"/>
</dbReference>
<dbReference type="Gene3D" id="3.30.420.10">
    <property type="entry name" value="Ribonuclease H-like superfamily/Ribonuclease H"/>
    <property type="match status" value="1"/>
</dbReference>
<proteinExistence type="inferred from homology"/>
<evidence type="ECO:0000259" key="17">
    <source>
        <dbReference type="SMART" id="SM00475"/>
    </source>
</evidence>
<dbReference type="EMBL" id="LRQT01000014">
    <property type="protein sequence ID" value="KXA65024.1"/>
    <property type="molecule type" value="Genomic_DNA"/>
</dbReference>
<dbReference type="InterPro" id="IPR019760">
    <property type="entry name" value="DNA-dir_DNA_pol_A_CS"/>
</dbReference>
<dbReference type="NCBIfam" id="NF004397">
    <property type="entry name" value="PRK05755.1"/>
    <property type="match status" value="1"/>
</dbReference>
<dbReference type="FunFam" id="1.10.150.20:FF:000003">
    <property type="entry name" value="DNA polymerase I"/>
    <property type="match status" value="1"/>
</dbReference>
<evidence type="ECO:0000256" key="2">
    <source>
        <dbReference type="ARBA" id="ARBA00012417"/>
    </source>
</evidence>
<keyword evidence="5 16" id="KW-0548">Nucleotidyltransferase</keyword>
<dbReference type="EC" id="2.7.7.7" evidence="2 15"/>
<dbReference type="Proteomes" id="UP000070226">
    <property type="component" value="Unassembled WGS sequence"/>
</dbReference>
<feature type="domain" description="5'-3' exonuclease" evidence="17">
    <location>
        <begin position="34"/>
        <end position="293"/>
    </location>
</feature>
<gene>
    <name evidence="16" type="primary">polA</name>
    <name evidence="19" type="ORF">HMPREF3233_00689</name>
</gene>
<keyword evidence="13 16" id="KW-0234">DNA repair</keyword>
<dbReference type="Pfam" id="PF00476">
    <property type="entry name" value="DNA_pol_A"/>
    <property type="match status" value="1"/>
</dbReference>
<keyword evidence="11 16" id="KW-0239">DNA-directed DNA polymerase</keyword>
<sequence length="906" mass="101745">MHIFLIEAKVVKINFITPQYAIMKHMIKRGVLMKKLMIIDGSSLLFRAFFALPPLKSALGTPTNAVYGFLTMLIKLYEEIKPDYIAVAFDKGRQTFRTEMYSEYKGNRPDAPEDLRPQFSLIQDVLKALGICVIEEEGYEGDDILGSLSKKFGSSDLAVQIITGDRDNLQLVTDYSHVFLTKKGISDMLEVTLDNMTELYGYGPDKVIEMKALMGDSSDNIPGVPGVGEKTALKLINEYGDLESVYENIDNISGKKLKERLVENKELAFLSRQLATIKTDMDLSYTLDQFVQNFHLGEVKPMFETLGFTKLTPRLASVMGAEGDDAEDFGGLFSMAEEIKIEDLLDASALTEEFYTEKTIGVHIITDGKAPFRTITSTFINNGESIIKLDGSHNDKLLNALNGAKTVVTTQSKELMEVLCHDEPAQIRLYENGVSRIHDVSLMAYLLDPTRTNYGYLYLTERFSVPSIATGSVDVECVSMVKALLAMDDAAVKALQDESLWDLYNNIELPLIHTLLVMEKNGIYIDPVKLEETTVKFKAELEAVQQEIYELAGETFNINSPKQLGIILFEKMNLPVIKKTKTGYSTDAEVLDMLRHESPIVEKILAYRSVAKLVSTYCEGLAVLINPETHRIHTTFNQMVTATGRLSSSDPNLQNIPVRTEKGREIRALFYPGAGFDTLVSADYSQIELRILAHLSGDEALIKAFNDGKDIHRFTAAEVLGKSQDEVTSEERSHAKAINFGIIYGISDFGLSRDLGITRQEAKNYIELYFSRYPKVKEYMDNMVKEAHETGKVRTMFGRMRELPDINSRNFNRRSFAERTAMNTPIQGTAADIIKLAMNKVESILEEKTFKSRLLLQVHDELVLEVVNEELDAIQTLLKETMESIVALHVPLIVDVHNAENWALVK</sequence>
<dbReference type="PRINTS" id="PR00868">
    <property type="entry name" value="DNAPOLI"/>
</dbReference>
<dbReference type="Pfam" id="PF01367">
    <property type="entry name" value="5_3_exonuc"/>
    <property type="match status" value="1"/>
</dbReference>
<evidence type="ECO:0000256" key="14">
    <source>
        <dbReference type="ARBA" id="ARBA00049244"/>
    </source>
</evidence>
<dbReference type="InterPro" id="IPR020046">
    <property type="entry name" value="5-3_exonucl_a-hlix_arch_N"/>
</dbReference>
<dbReference type="Gene3D" id="1.20.1060.10">
    <property type="entry name" value="Taq DNA Polymerase, Chain T, domain 4"/>
    <property type="match status" value="1"/>
</dbReference>
<keyword evidence="7" id="KW-0540">Nuclease</keyword>
<keyword evidence="8 16" id="KW-0227">DNA damage</keyword>
<dbReference type="InterPro" id="IPR008918">
    <property type="entry name" value="HhH2"/>
</dbReference>
<dbReference type="Pfam" id="PF02739">
    <property type="entry name" value="5_3_exonuc_N"/>
    <property type="match status" value="1"/>
</dbReference>
<dbReference type="FunFam" id="1.10.150.20:FF:000002">
    <property type="entry name" value="DNA polymerase I"/>
    <property type="match status" value="1"/>
</dbReference>
<dbReference type="GO" id="GO:0003887">
    <property type="term" value="F:DNA-directed DNA polymerase activity"/>
    <property type="evidence" value="ECO:0007669"/>
    <property type="project" value="UniProtKB-UniRule"/>
</dbReference>
<dbReference type="InterPro" id="IPR020045">
    <property type="entry name" value="DNA_polI_H3TH"/>
</dbReference>
<keyword evidence="9 16" id="KW-0378">Hydrolase</keyword>
<keyword evidence="12 16" id="KW-0238">DNA-binding</keyword>
<comment type="catalytic activity">
    <reaction evidence="14 16">
        <text>DNA(n) + a 2'-deoxyribonucleoside 5'-triphosphate = DNA(n+1) + diphosphate</text>
        <dbReference type="Rhea" id="RHEA:22508"/>
        <dbReference type="Rhea" id="RHEA-COMP:17339"/>
        <dbReference type="Rhea" id="RHEA-COMP:17340"/>
        <dbReference type="ChEBI" id="CHEBI:33019"/>
        <dbReference type="ChEBI" id="CHEBI:61560"/>
        <dbReference type="ChEBI" id="CHEBI:173112"/>
        <dbReference type="EC" id="2.7.7.7"/>
    </reaction>
</comment>
<dbReference type="InterPro" id="IPR029060">
    <property type="entry name" value="PIN-like_dom_sf"/>
</dbReference>
<keyword evidence="10 16" id="KW-0269">Exonuclease</keyword>
<dbReference type="PATRIC" id="fig|39777.7.peg.677"/>
<keyword evidence="4 16" id="KW-0808">Transferase</keyword>
<accession>A0A133S5R9</accession>
<evidence type="ECO:0000256" key="6">
    <source>
        <dbReference type="ARBA" id="ARBA00022705"/>
    </source>
</evidence>
<dbReference type="CDD" id="cd09898">
    <property type="entry name" value="H3TH_53EXO"/>
    <property type="match status" value="1"/>
</dbReference>
<comment type="subunit">
    <text evidence="16">Single-chain monomer with multiple functions.</text>
</comment>
<feature type="domain" description="DNA-directed DNA polymerase family A palm" evidence="18">
    <location>
        <begin position="663"/>
        <end position="870"/>
    </location>
</feature>
<evidence type="ECO:0000256" key="11">
    <source>
        <dbReference type="ARBA" id="ARBA00022932"/>
    </source>
</evidence>
<evidence type="ECO:0000256" key="10">
    <source>
        <dbReference type="ARBA" id="ARBA00022839"/>
    </source>
</evidence>
<evidence type="ECO:0000256" key="16">
    <source>
        <dbReference type="RuleBase" id="RU004460"/>
    </source>
</evidence>
<organism evidence="19">
    <name type="scientific">Veillonella atypica</name>
    <dbReference type="NCBI Taxonomy" id="39777"/>
    <lineage>
        <taxon>Bacteria</taxon>
        <taxon>Bacillati</taxon>
        <taxon>Bacillota</taxon>
        <taxon>Negativicutes</taxon>
        <taxon>Veillonellales</taxon>
        <taxon>Veillonellaceae</taxon>
        <taxon>Veillonella</taxon>
    </lineage>
</organism>
<dbReference type="CDD" id="cd09859">
    <property type="entry name" value="PIN_53EXO"/>
    <property type="match status" value="1"/>
</dbReference>
<dbReference type="AlphaFoldDB" id="A0A133S5R9"/>
<dbReference type="Gene3D" id="3.30.70.370">
    <property type="match status" value="1"/>
</dbReference>
<dbReference type="PROSITE" id="PS00447">
    <property type="entry name" value="DNA_POLYMERASE_A"/>
    <property type="match status" value="1"/>
</dbReference>
<evidence type="ECO:0000256" key="13">
    <source>
        <dbReference type="ARBA" id="ARBA00023204"/>
    </source>
</evidence>
<evidence type="ECO:0000256" key="3">
    <source>
        <dbReference type="ARBA" id="ARBA00020311"/>
    </source>
</evidence>
<dbReference type="InterPro" id="IPR002298">
    <property type="entry name" value="DNA_polymerase_A"/>
</dbReference>
<dbReference type="GO" id="GO:0006261">
    <property type="term" value="P:DNA-templated DNA replication"/>
    <property type="evidence" value="ECO:0007669"/>
    <property type="project" value="UniProtKB-UniRule"/>
</dbReference>
<evidence type="ECO:0000256" key="15">
    <source>
        <dbReference type="NCBIfam" id="TIGR00593"/>
    </source>
</evidence>
<comment type="similarity">
    <text evidence="1 16">Belongs to the DNA polymerase type-A family.</text>
</comment>
<dbReference type="SUPFAM" id="SSF47807">
    <property type="entry name" value="5' to 3' exonuclease, C-terminal subdomain"/>
    <property type="match status" value="1"/>
</dbReference>
<reference evidence="19 20" key="1">
    <citation type="submission" date="2016-01" db="EMBL/GenBank/DDBJ databases">
        <authorList>
            <person name="Oliw E.H."/>
        </authorList>
    </citation>
    <scope>NUCLEOTIDE SEQUENCE [LARGE SCALE GENOMIC DNA]</scope>
    <source>
        <strain evidence="19 20">CMW7756B</strain>
    </source>
</reference>
<protein>
    <recommendedName>
        <fullName evidence="3 15">DNA polymerase I</fullName>
        <ecNumber evidence="2 15">2.7.7.7</ecNumber>
    </recommendedName>
</protein>
<evidence type="ECO:0000256" key="7">
    <source>
        <dbReference type="ARBA" id="ARBA00022722"/>
    </source>
</evidence>
<dbReference type="GO" id="GO:0003677">
    <property type="term" value="F:DNA binding"/>
    <property type="evidence" value="ECO:0007669"/>
    <property type="project" value="UniProtKB-UniRule"/>
</dbReference>
<evidence type="ECO:0000259" key="18">
    <source>
        <dbReference type="SMART" id="SM00482"/>
    </source>
</evidence>
<evidence type="ECO:0000256" key="1">
    <source>
        <dbReference type="ARBA" id="ARBA00007705"/>
    </source>
</evidence>
<evidence type="ECO:0000256" key="12">
    <source>
        <dbReference type="ARBA" id="ARBA00023125"/>
    </source>
</evidence>
<dbReference type="STRING" id="39777.B7L28_03735"/>
<dbReference type="InterPro" id="IPR001098">
    <property type="entry name" value="DNA-dir_DNA_pol_A_palm_dom"/>
</dbReference>
<dbReference type="GO" id="GO:0006302">
    <property type="term" value="P:double-strand break repair"/>
    <property type="evidence" value="ECO:0007669"/>
    <property type="project" value="TreeGrafter"/>
</dbReference>
<dbReference type="FunFam" id="1.20.1060.10:FF:000001">
    <property type="entry name" value="DNA polymerase I"/>
    <property type="match status" value="1"/>
</dbReference>
<evidence type="ECO:0000256" key="8">
    <source>
        <dbReference type="ARBA" id="ARBA00022763"/>
    </source>
</evidence>
<comment type="caution">
    <text evidence="19">The sequence shown here is derived from an EMBL/GenBank/DDBJ whole genome shotgun (WGS) entry which is preliminary data.</text>
</comment>
<keyword evidence="6 16" id="KW-0235">DNA replication</keyword>
<dbReference type="InterPro" id="IPR018320">
    <property type="entry name" value="DNA_polymerase_1"/>
</dbReference>
<dbReference type="PANTHER" id="PTHR10133">
    <property type="entry name" value="DNA POLYMERASE I"/>
    <property type="match status" value="1"/>
</dbReference>
<dbReference type="Gene3D" id="1.10.150.20">
    <property type="entry name" value="5' to 3' exonuclease, C-terminal subdomain"/>
    <property type="match status" value="2"/>
</dbReference>
<dbReference type="Gene3D" id="3.40.50.1010">
    <property type="entry name" value="5'-nuclease"/>
    <property type="match status" value="1"/>
</dbReference>
<dbReference type="InterPro" id="IPR002421">
    <property type="entry name" value="5-3_exonuclease"/>
</dbReference>
<evidence type="ECO:0000313" key="20">
    <source>
        <dbReference type="Proteomes" id="UP000070226"/>
    </source>
</evidence>
<dbReference type="InterPro" id="IPR036279">
    <property type="entry name" value="5-3_exonuclease_C_sf"/>
</dbReference>
<dbReference type="PANTHER" id="PTHR10133:SF27">
    <property type="entry name" value="DNA POLYMERASE NU"/>
    <property type="match status" value="1"/>
</dbReference>
<dbReference type="SMART" id="SM00482">
    <property type="entry name" value="POLAc"/>
    <property type="match status" value="1"/>
</dbReference>
<dbReference type="InterPro" id="IPR043502">
    <property type="entry name" value="DNA/RNA_pol_sf"/>
</dbReference>
<comment type="function">
    <text evidence="16">In addition to polymerase activity, this DNA polymerase exhibits 5'-3' exonuclease activity.</text>
</comment>
<dbReference type="NCBIfam" id="TIGR00593">
    <property type="entry name" value="pola"/>
    <property type="match status" value="1"/>
</dbReference>
<dbReference type="SMART" id="SM00279">
    <property type="entry name" value="HhH2"/>
    <property type="match status" value="1"/>
</dbReference>
<dbReference type="InterPro" id="IPR036397">
    <property type="entry name" value="RNaseH_sf"/>
</dbReference>
<evidence type="ECO:0000256" key="5">
    <source>
        <dbReference type="ARBA" id="ARBA00022695"/>
    </source>
</evidence>
<dbReference type="SUPFAM" id="SSF56672">
    <property type="entry name" value="DNA/RNA polymerases"/>
    <property type="match status" value="1"/>
</dbReference>
<evidence type="ECO:0000256" key="9">
    <source>
        <dbReference type="ARBA" id="ARBA00022801"/>
    </source>
</evidence>
<dbReference type="CDD" id="cd08637">
    <property type="entry name" value="DNA_pol_A_pol_I_C"/>
    <property type="match status" value="1"/>
</dbReference>